<dbReference type="SMART" id="SM00850">
    <property type="entry name" value="LytTR"/>
    <property type="match status" value="1"/>
</dbReference>
<dbReference type="EMBL" id="CP007451">
    <property type="protein sequence ID" value="AHW62372.1"/>
    <property type="molecule type" value="Genomic_DNA"/>
</dbReference>
<evidence type="ECO:0000313" key="2">
    <source>
        <dbReference type="EMBL" id="AHW62372.1"/>
    </source>
</evidence>
<protein>
    <submittedName>
        <fullName evidence="3">Two-component system, LytT family, response regulator</fullName>
    </submittedName>
</protein>
<accession>X5DNZ9</accession>
<dbReference type="KEGG" id="dori:FH5T_20435"/>
<dbReference type="PANTHER" id="PTHR37299">
    <property type="entry name" value="TRANSCRIPTIONAL REGULATOR-RELATED"/>
    <property type="match status" value="1"/>
</dbReference>
<dbReference type="RefSeq" id="WP_051568069.1">
    <property type="nucleotide sequence ID" value="NZ_FOHT01000011.1"/>
</dbReference>
<dbReference type="EMBL" id="FOHT01000011">
    <property type="protein sequence ID" value="SET36245.1"/>
    <property type="molecule type" value="Genomic_DNA"/>
</dbReference>
<evidence type="ECO:0000313" key="3">
    <source>
        <dbReference type="EMBL" id="SET36245.1"/>
    </source>
</evidence>
<name>X5DNZ9_9BACT</name>
<gene>
    <name evidence="2" type="ORF">FH5T_20435</name>
    <name evidence="3" type="ORF">SAMN05444285_11182</name>
</gene>
<evidence type="ECO:0000259" key="1">
    <source>
        <dbReference type="PROSITE" id="PS50930"/>
    </source>
</evidence>
<dbReference type="PANTHER" id="PTHR37299:SF1">
    <property type="entry name" value="STAGE 0 SPORULATION PROTEIN A HOMOLOG"/>
    <property type="match status" value="1"/>
</dbReference>
<dbReference type="Gene3D" id="2.40.50.1020">
    <property type="entry name" value="LytTr DNA-binding domain"/>
    <property type="match status" value="1"/>
</dbReference>
<dbReference type="Proteomes" id="UP000181981">
    <property type="component" value="Unassembled WGS sequence"/>
</dbReference>
<dbReference type="InterPro" id="IPR007492">
    <property type="entry name" value="LytTR_DNA-bd_dom"/>
</dbReference>
<evidence type="ECO:0000313" key="4">
    <source>
        <dbReference type="Proteomes" id="UP000023772"/>
    </source>
</evidence>
<dbReference type="Pfam" id="PF04397">
    <property type="entry name" value="LytTR"/>
    <property type="match status" value="1"/>
</dbReference>
<dbReference type="GO" id="GO:0000156">
    <property type="term" value="F:phosphorelay response regulator activity"/>
    <property type="evidence" value="ECO:0007669"/>
    <property type="project" value="InterPro"/>
</dbReference>
<sequence length="117" mass="13290">MHTPIDKLVLSTRDSYHLIEVESIIYCKSNNSCTTFYLVGGEEIKVSVSMKNVEKRLGNKYFIRPHQSYLVNVQHVKTIQKVSGGGLVLDNGKSITISTRKKGEVLHFLENIKRIQV</sequence>
<reference evidence="3 5" key="2">
    <citation type="submission" date="2016-10" db="EMBL/GenBank/DDBJ databases">
        <authorList>
            <person name="de Groot N.N."/>
        </authorList>
    </citation>
    <scope>NUCLEOTIDE SEQUENCE [LARGE SCALE GENOMIC DNA]</scope>
    <source>
        <strain evidence="3 5">DSM 25947</strain>
    </source>
</reference>
<keyword evidence="4" id="KW-1185">Reference proteome</keyword>
<proteinExistence type="predicted"/>
<dbReference type="GO" id="GO:0003677">
    <property type="term" value="F:DNA binding"/>
    <property type="evidence" value="ECO:0007669"/>
    <property type="project" value="InterPro"/>
</dbReference>
<dbReference type="OrthoDB" id="2168082at2"/>
<organism evidence="3 5">
    <name type="scientific">Draconibacterium orientale</name>
    <dbReference type="NCBI Taxonomy" id="1168034"/>
    <lineage>
        <taxon>Bacteria</taxon>
        <taxon>Pseudomonadati</taxon>
        <taxon>Bacteroidota</taxon>
        <taxon>Bacteroidia</taxon>
        <taxon>Marinilabiliales</taxon>
        <taxon>Prolixibacteraceae</taxon>
        <taxon>Draconibacterium</taxon>
    </lineage>
</organism>
<dbReference type="AlphaFoldDB" id="X5DNZ9"/>
<dbReference type="Proteomes" id="UP000023772">
    <property type="component" value="Chromosome"/>
</dbReference>
<dbReference type="HOGENOM" id="CLU_2081063_0_0_10"/>
<dbReference type="PROSITE" id="PS50930">
    <property type="entry name" value="HTH_LYTTR"/>
    <property type="match status" value="1"/>
</dbReference>
<feature type="domain" description="HTH LytTR-type" evidence="1">
    <location>
        <begin position="8"/>
        <end position="101"/>
    </location>
</feature>
<evidence type="ECO:0000313" key="5">
    <source>
        <dbReference type="Proteomes" id="UP000181981"/>
    </source>
</evidence>
<reference evidence="2 4" key="1">
    <citation type="submission" date="2014-03" db="EMBL/GenBank/DDBJ databases">
        <title>Complete genome sequence of a deeply braunched marine Bacteroidia bacterium Draconibacterium orientale type strain FH5T.</title>
        <authorList>
            <person name="Li X."/>
            <person name="Wang X."/>
            <person name="Xie Z."/>
            <person name="Du Z."/>
            <person name="Chen G."/>
        </authorList>
    </citation>
    <scope>NUCLEOTIDE SEQUENCE [LARGE SCALE GENOMIC DNA]</scope>
    <source>
        <strain evidence="2 4">FH5</strain>
    </source>
</reference>
<dbReference type="eggNOG" id="COG3279">
    <property type="taxonomic scope" value="Bacteria"/>
</dbReference>
<dbReference type="InterPro" id="IPR046947">
    <property type="entry name" value="LytR-like"/>
</dbReference>
<dbReference type="STRING" id="1168034.FH5T_20435"/>